<dbReference type="AlphaFoldDB" id="A0A1M5X5A1"/>
<dbReference type="EMBL" id="FQXP01000007">
    <property type="protein sequence ID" value="SHH95050.1"/>
    <property type="molecule type" value="Genomic_DNA"/>
</dbReference>
<organism evidence="1 2">
    <name type="scientific">Clostridium collagenovorans DSM 3089</name>
    <dbReference type="NCBI Taxonomy" id="1121306"/>
    <lineage>
        <taxon>Bacteria</taxon>
        <taxon>Bacillati</taxon>
        <taxon>Bacillota</taxon>
        <taxon>Clostridia</taxon>
        <taxon>Eubacteriales</taxon>
        <taxon>Clostridiaceae</taxon>
        <taxon>Clostridium</taxon>
    </lineage>
</organism>
<reference evidence="1 2" key="1">
    <citation type="submission" date="2016-11" db="EMBL/GenBank/DDBJ databases">
        <authorList>
            <person name="Jaros S."/>
            <person name="Januszkiewicz K."/>
            <person name="Wedrychowicz H."/>
        </authorList>
    </citation>
    <scope>NUCLEOTIDE SEQUENCE [LARGE SCALE GENOMIC DNA]</scope>
    <source>
        <strain evidence="1 2">DSM 3089</strain>
    </source>
</reference>
<dbReference type="Proteomes" id="UP000184526">
    <property type="component" value="Unassembled WGS sequence"/>
</dbReference>
<proteinExistence type="predicted"/>
<accession>A0A1M5X5A1</accession>
<dbReference type="RefSeq" id="WP_178138973.1">
    <property type="nucleotide sequence ID" value="NZ_FQXP01000007.1"/>
</dbReference>
<evidence type="ECO:0000313" key="2">
    <source>
        <dbReference type="Proteomes" id="UP000184526"/>
    </source>
</evidence>
<gene>
    <name evidence="1" type="ORF">SAMN02745196_02020</name>
</gene>
<protein>
    <submittedName>
        <fullName evidence="1">Uncharacterized protein</fullName>
    </submittedName>
</protein>
<keyword evidence="2" id="KW-1185">Reference proteome</keyword>
<name>A0A1M5X5A1_9CLOT</name>
<sequence length="57" mass="6564">MEMNLNANFSAIEKEDLELINAGSDGFFGFIGDMYDSWNNMWHKVGENIHSWFCPSC</sequence>
<dbReference type="STRING" id="1121306.SAMN02745196_02020"/>
<evidence type="ECO:0000313" key="1">
    <source>
        <dbReference type="EMBL" id="SHH95050.1"/>
    </source>
</evidence>